<sequence length="155" mass="17319">MTALHQLRRLKLGCDTRTQSSATFDEETILLKETTRIGRNPDAVDVILNSVHSNMISRLHSVIELKQEKGQHSYVLIDKSLNGTYINDYRAKGPTQLKAGDIIKFGHVNGAAIKPGCHGPQHSAEFTFIEETSKTIVEFCEHSEWCIEVTTVIVV</sequence>
<dbReference type="InterPro" id="IPR000253">
    <property type="entry name" value="FHA_dom"/>
</dbReference>
<dbReference type="PROSITE" id="PS50006">
    <property type="entry name" value="FHA_DOMAIN"/>
    <property type="match status" value="1"/>
</dbReference>
<evidence type="ECO:0000259" key="1">
    <source>
        <dbReference type="PROSITE" id="PS50006"/>
    </source>
</evidence>
<dbReference type="AlphaFoldDB" id="A0A0N5B1H5"/>
<organism evidence="2 3">
    <name type="scientific">Syphacia muris</name>
    <dbReference type="NCBI Taxonomy" id="451379"/>
    <lineage>
        <taxon>Eukaryota</taxon>
        <taxon>Metazoa</taxon>
        <taxon>Ecdysozoa</taxon>
        <taxon>Nematoda</taxon>
        <taxon>Chromadorea</taxon>
        <taxon>Rhabditida</taxon>
        <taxon>Spirurina</taxon>
        <taxon>Oxyuridomorpha</taxon>
        <taxon>Oxyuroidea</taxon>
        <taxon>Oxyuridae</taxon>
        <taxon>Syphacia</taxon>
    </lineage>
</organism>
<proteinExistence type="predicted"/>
<dbReference type="Pfam" id="PF00498">
    <property type="entry name" value="FHA"/>
    <property type="match status" value="1"/>
</dbReference>
<name>A0A0N5B1H5_9BILA</name>
<dbReference type="Gene3D" id="2.60.200.20">
    <property type="match status" value="1"/>
</dbReference>
<evidence type="ECO:0000313" key="3">
    <source>
        <dbReference type="WBParaSite" id="SMUV_0001114101-mRNA-1"/>
    </source>
</evidence>
<dbReference type="SMART" id="SM00240">
    <property type="entry name" value="FHA"/>
    <property type="match status" value="1"/>
</dbReference>
<dbReference type="Proteomes" id="UP000046393">
    <property type="component" value="Unplaced"/>
</dbReference>
<reference evidence="3" key="1">
    <citation type="submission" date="2017-02" db="UniProtKB">
        <authorList>
            <consortium name="WormBaseParasite"/>
        </authorList>
    </citation>
    <scope>IDENTIFICATION</scope>
</reference>
<accession>A0A0N5B1H5</accession>
<keyword evidence="2" id="KW-1185">Reference proteome</keyword>
<feature type="domain" description="FHA" evidence="1">
    <location>
        <begin position="35"/>
        <end position="91"/>
    </location>
</feature>
<protein>
    <submittedName>
        <fullName evidence="3">FHA domain-containing protein</fullName>
    </submittedName>
</protein>
<dbReference type="WBParaSite" id="SMUV_0001114101-mRNA-1">
    <property type="protein sequence ID" value="SMUV_0001114101-mRNA-1"/>
    <property type="gene ID" value="SMUV_0001114101"/>
</dbReference>
<dbReference type="SUPFAM" id="SSF49879">
    <property type="entry name" value="SMAD/FHA domain"/>
    <property type="match status" value="1"/>
</dbReference>
<dbReference type="InterPro" id="IPR008984">
    <property type="entry name" value="SMAD_FHA_dom_sf"/>
</dbReference>
<dbReference type="STRING" id="451379.A0A0N5B1H5"/>
<evidence type="ECO:0000313" key="2">
    <source>
        <dbReference type="Proteomes" id="UP000046393"/>
    </source>
</evidence>